<reference evidence="4 5" key="1">
    <citation type="submission" date="2014-08" db="EMBL/GenBank/DDBJ databases">
        <authorList>
            <person name="Chen Y.-H."/>
        </authorList>
    </citation>
    <scope>NUCLEOTIDE SEQUENCE [LARGE SCALE GENOMIC DNA]</scope>
</reference>
<dbReference type="Proteomes" id="UP000039660">
    <property type="component" value="Unassembled WGS sequence"/>
</dbReference>
<dbReference type="RefSeq" id="WP_046635240.1">
    <property type="nucleotide sequence ID" value="NZ_CCRH01000006.1"/>
</dbReference>
<evidence type="ECO:0000313" key="2">
    <source>
        <dbReference type="EMBL" id="CDZ34693.1"/>
    </source>
</evidence>
<dbReference type="EMBL" id="CCRK01000005">
    <property type="protein sequence ID" value="CDZ49219.1"/>
    <property type="molecule type" value="Genomic_DNA"/>
</dbReference>
<evidence type="ECO:0000313" key="5">
    <source>
        <dbReference type="Proteomes" id="UP000046176"/>
    </source>
</evidence>
<feature type="transmembrane region" description="Helical" evidence="1">
    <location>
        <begin position="38"/>
        <end position="59"/>
    </location>
</feature>
<name>A0A0T7FI95_NEOGA</name>
<organism evidence="2 5">
    <name type="scientific">Neorhizobium galegae bv. officinalis</name>
    <dbReference type="NCBI Taxonomy" id="323656"/>
    <lineage>
        <taxon>Bacteria</taxon>
        <taxon>Pseudomonadati</taxon>
        <taxon>Pseudomonadota</taxon>
        <taxon>Alphaproteobacteria</taxon>
        <taxon>Hyphomicrobiales</taxon>
        <taxon>Rhizobiaceae</taxon>
        <taxon>Rhizobium/Agrobacterium group</taxon>
        <taxon>Neorhizobium</taxon>
    </lineage>
</organism>
<dbReference type="EMBL" id="CCRH01000006">
    <property type="protein sequence ID" value="CDZ34693.1"/>
    <property type="molecule type" value="Genomic_DNA"/>
</dbReference>
<evidence type="ECO:0000313" key="4">
    <source>
        <dbReference type="Proteomes" id="UP000039660"/>
    </source>
</evidence>
<protein>
    <recommendedName>
        <fullName evidence="6">Transmembrane protein</fullName>
    </recommendedName>
</protein>
<gene>
    <name evidence="2" type="ORF">NGAL_HAMBI1145_24630</name>
    <name evidence="3" type="ORF">NGAL_HAMBI1189_28360</name>
</gene>
<dbReference type="OrthoDB" id="8410691at2"/>
<evidence type="ECO:0008006" key="6">
    <source>
        <dbReference type="Google" id="ProtNLM"/>
    </source>
</evidence>
<dbReference type="Proteomes" id="UP000046176">
    <property type="component" value="Unassembled WGS sequence"/>
</dbReference>
<proteinExistence type="predicted"/>
<feature type="transmembrane region" description="Helical" evidence="1">
    <location>
        <begin position="12"/>
        <end position="32"/>
    </location>
</feature>
<dbReference type="AlphaFoldDB" id="A0A0T7FI95"/>
<evidence type="ECO:0000313" key="3">
    <source>
        <dbReference type="EMBL" id="CDZ49219.1"/>
    </source>
</evidence>
<keyword evidence="1" id="KW-1133">Transmembrane helix</keyword>
<keyword evidence="1" id="KW-0472">Membrane</keyword>
<sequence length="69" mass="7925">MITRIVSVLRPICVAATIALAVVLILCFWGIQVVTWDMFWKLFFSYVALMIASTLICYIDDPRRITGRE</sequence>
<keyword evidence="1" id="KW-0812">Transmembrane</keyword>
<evidence type="ECO:0000256" key="1">
    <source>
        <dbReference type="SAM" id="Phobius"/>
    </source>
</evidence>
<accession>A0A0T7FI95</accession>